<organism evidence="11 12">
    <name type="scientific">Tunturiibacter empetritectus</name>
    <dbReference type="NCBI Taxonomy" id="3069691"/>
    <lineage>
        <taxon>Bacteria</taxon>
        <taxon>Pseudomonadati</taxon>
        <taxon>Acidobacteriota</taxon>
        <taxon>Terriglobia</taxon>
        <taxon>Terriglobales</taxon>
        <taxon>Acidobacteriaceae</taxon>
        <taxon>Tunturiibacter</taxon>
    </lineage>
</organism>
<evidence type="ECO:0000256" key="10">
    <source>
        <dbReference type="SAM" id="MobiDB-lite"/>
    </source>
</evidence>
<evidence type="ECO:0000256" key="6">
    <source>
        <dbReference type="ARBA" id="ARBA00023306"/>
    </source>
</evidence>
<evidence type="ECO:0000256" key="5">
    <source>
        <dbReference type="ARBA" id="ARBA00023210"/>
    </source>
</evidence>
<dbReference type="GO" id="GO:0030428">
    <property type="term" value="C:cell septum"/>
    <property type="evidence" value="ECO:0007669"/>
    <property type="project" value="TreeGrafter"/>
</dbReference>
<proteinExistence type="predicted"/>
<dbReference type="GO" id="GO:0005829">
    <property type="term" value="C:cytosol"/>
    <property type="evidence" value="ECO:0007669"/>
    <property type="project" value="TreeGrafter"/>
</dbReference>
<comment type="subcellular location">
    <subcellularLocation>
        <location evidence="1">Cytoplasm</location>
    </subcellularLocation>
</comment>
<dbReference type="InterPro" id="IPR036192">
    <property type="entry name" value="Cell_div_ZapA-like_sf"/>
</dbReference>
<dbReference type="PANTHER" id="PTHR34981">
    <property type="entry name" value="CELL DIVISION PROTEIN ZAPA"/>
    <property type="match status" value="1"/>
</dbReference>
<reference evidence="11" key="1">
    <citation type="submission" date="2020-08" db="EMBL/GenBank/DDBJ databases">
        <title>Genomic Encyclopedia of Type Strains, Phase IV (KMG-V): Genome sequencing to study the core and pangenomes of soil and plant-associated prokaryotes.</title>
        <authorList>
            <person name="Whitman W."/>
        </authorList>
    </citation>
    <scope>NUCLEOTIDE SEQUENCE [LARGE SCALE GENOMIC DNA]</scope>
    <source>
        <strain evidence="11">M8UP27</strain>
    </source>
</reference>
<sequence>MAQTVDAQTLEAQTRETAQASQPAAEPTQSQSIAVEIYDQIYHLRGTDPVYIERIAAMVDAKMRAVSAHGNTVDSLRVAVLAALNIADELCCARDRSDNLAGSLQNSQQSLRSRAGNLSHLLDELLEDRKVG</sequence>
<keyword evidence="5" id="KW-0717">Septation</keyword>
<keyword evidence="6" id="KW-0131">Cell cycle</keyword>
<keyword evidence="4 11" id="KW-0132">Cell division</keyword>
<dbReference type="Proteomes" id="UP000568106">
    <property type="component" value="Unassembled WGS sequence"/>
</dbReference>
<evidence type="ECO:0000313" key="11">
    <source>
        <dbReference type="EMBL" id="MBB5318146.1"/>
    </source>
</evidence>
<accession>A0A7W8MRS5</accession>
<dbReference type="EMBL" id="JACHDY010000004">
    <property type="protein sequence ID" value="MBB5318146.1"/>
    <property type="molecule type" value="Genomic_DNA"/>
</dbReference>
<evidence type="ECO:0000256" key="1">
    <source>
        <dbReference type="ARBA" id="ARBA00004496"/>
    </source>
</evidence>
<evidence type="ECO:0000256" key="9">
    <source>
        <dbReference type="ARBA" id="ARBA00033158"/>
    </source>
</evidence>
<evidence type="ECO:0000313" key="12">
    <source>
        <dbReference type="Proteomes" id="UP000568106"/>
    </source>
</evidence>
<comment type="caution">
    <text evidence="11">The sequence shown here is derived from an EMBL/GenBank/DDBJ whole genome shotgun (WGS) entry which is preliminary data.</text>
</comment>
<evidence type="ECO:0000256" key="4">
    <source>
        <dbReference type="ARBA" id="ARBA00022618"/>
    </source>
</evidence>
<protein>
    <recommendedName>
        <fullName evidence="2">Cell division protein ZapA</fullName>
    </recommendedName>
    <alternativeName>
        <fullName evidence="9">Z ring-associated protein ZapA</fullName>
    </alternativeName>
</protein>
<dbReference type="GO" id="GO:0000917">
    <property type="term" value="P:division septum assembly"/>
    <property type="evidence" value="ECO:0007669"/>
    <property type="project" value="UniProtKB-KW"/>
</dbReference>
<comment type="function">
    <text evidence="7">Activator of cell division through the inhibition of FtsZ GTPase activity, therefore promoting FtsZ assembly into bundles of protofilaments necessary for the formation of the division Z ring. It is recruited early at mid-cell but it is not essential for cell division.</text>
</comment>
<gene>
    <name evidence="11" type="ORF">HDF09_002843</name>
</gene>
<comment type="subunit">
    <text evidence="8">Homodimer. Interacts with FtsZ.</text>
</comment>
<dbReference type="PANTHER" id="PTHR34981:SF1">
    <property type="entry name" value="CELL DIVISION PROTEIN ZAPA"/>
    <property type="match status" value="1"/>
</dbReference>
<keyword evidence="12" id="KW-1185">Reference proteome</keyword>
<dbReference type="InterPro" id="IPR007838">
    <property type="entry name" value="Cell_div_ZapA-like"/>
</dbReference>
<dbReference type="Pfam" id="PF05164">
    <property type="entry name" value="ZapA"/>
    <property type="match status" value="1"/>
</dbReference>
<dbReference type="AlphaFoldDB" id="A0A7W8MRS5"/>
<feature type="region of interest" description="Disordered" evidence="10">
    <location>
        <begin position="1"/>
        <end position="31"/>
    </location>
</feature>
<dbReference type="GO" id="GO:0032153">
    <property type="term" value="C:cell division site"/>
    <property type="evidence" value="ECO:0007669"/>
    <property type="project" value="TreeGrafter"/>
</dbReference>
<dbReference type="InterPro" id="IPR053712">
    <property type="entry name" value="Bac_CellDiv_Activator"/>
</dbReference>
<name>A0A7W8MRS5_9BACT</name>
<evidence type="ECO:0000256" key="2">
    <source>
        <dbReference type="ARBA" id="ARBA00015195"/>
    </source>
</evidence>
<dbReference type="GO" id="GO:0000921">
    <property type="term" value="P:septin ring assembly"/>
    <property type="evidence" value="ECO:0007669"/>
    <property type="project" value="TreeGrafter"/>
</dbReference>
<dbReference type="Gene3D" id="6.10.250.790">
    <property type="match status" value="1"/>
</dbReference>
<evidence type="ECO:0000256" key="7">
    <source>
        <dbReference type="ARBA" id="ARBA00024910"/>
    </source>
</evidence>
<evidence type="ECO:0000256" key="8">
    <source>
        <dbReference type="ARBA" id="ARBA00026068"/>
    </source>
</evidence>
<evidence type="ECO:0000256" key="3">
    <source>
        <dbReference type="ARBA" id="ARBA00022490"/>
    </source>
</evidence>
<dbReference type="SUPFAM" id="SSF102829">
    <property type="entry name" value="Cell division protein ZapA-like"/>
    <property type="match status" value="1"/>
</dbReference>
<keyword evidence="3" id="KW-0963">Cytoplasm</keyword>
<dbReference type="GO" id="GO:0043093">
    <property type="term" value="P:FtsZ-dependent cytokinesis"/>
    <property type="evidence" value="ECO:0007669"/>
    <property type="project" value="TreeGrafter"/>
</dbReference>